<evidence type="ECO:0000313" key="2">
    <source>
        <dbReference type="Proteomes" id="UP000219167"/>
    </source>
</evidence>
<organism evidence="1 2">
    <name type="scientific">Rhizobium subbaraonis</name>
    <dbReference type="NCBI Taxonomy" id="908946"/>
    <lineage>
        <taxon>Bacteria</taxon>
        <taxon>Pseudomonadati</taxon>
        <taxon>Pseudomonadota</taxon>
        <taxon>Alphaproteobacteria</taxon>
        <taxon>Hyphomicrobiales</taxon>
        <taxon>Rhizobiaceae</taxon>
        <taxon>Rhizobium/Agrobacterium group</taxon>
        <taxon>Rhizobium</taxon>
    </lineage>
</organism>
<protein>
    <submittedName>
        <fullName evidence="1">Phage baseplate assembly protein gpV</fullName>
    </submittedName>
</protein>
<gene>
    <name evidence="1" type="ORF">SAMN05892877_13233</name>
</gene>
<evidence type="ECO:0000313" key="1">
    <source>
        <dbReference type="EMBL" id="SOC47698.1"/>
    </source>
</evidence>
<dbReference type="RefSeq" id="WP_097143085.1">
    <property type="nucleotide sequence ID" value="NZ_OBQD01000032.1"/>
</dbReference>
<dbReference type="InterPro" id="IPR037026">
    <property type="entry name" value="Vgr_OB-fold_dom_sf"/>
</dbReference>
<keyword evidence="2" id="KW-1185">Reference proteome</keyword>
<dbReference type="OrthoDB" id="7852340at2"/>
<proteinExistence type="predicted"/>
<name>A0A285V285_9HYPH</name>
<dbReference type="EMBL" id="OBQD01000032">
    <property type="protein sequence ID" value="SOC47698.1"/>
    <property type="molecule type" value="Genomic_DNA"/>
</dbReference>
<dbReference type="Gene3D" id="2.40.50.230">
    <property type="entry name" value="Gp5 N-terminal domain"/>
    <property type="match status" value="1"/>
</dbReference>
<dbReference type="AlphaFoldDB" id="A0A285V285"/>
<dbReference type="Proteomes" id="UP000219167">
    <property type="component" value="Unassembled WGS sequence"/>
</dbReference>
<sequence length="157" mass="16844">MNELRDLLKRIVDAERRMSGMVRSGTVHEVDAENGTIRLMLGGTTEKPFLSPAIPYAQIGGALKLHSPPSIGQQMTIVGTGGDWRQSIAIPMTWSESNPSPGNKGDEHVLTFGPWTISLTGDALTIKGPKVFIDCGGSTFELTGGGLKMVAPDYDFQ</sequence>
<reference evidence="1 2" key="1">
    <citation type="submission" date="2017-08" db="EMBL/GenBank/DDBJ databases">
        <authorList>
            <person name="de Groot N.N."/>
        </authorList>
    </citation>
    <scope>NUCLEOTIDE SEQUENCE [LARGE SCALE GENOMIC DNA]</scope>
    <source>
        <strain evidence="1 2">JC85</strain>
    </source>
</reference>
<accession>A0A285V285</accession>